<sequence>MGDILTLTCVFIMLFFLGMTIMRVGLYQLSYEKMKRLLATFTKNPLLGIGMGIVATSILQSSSLVMVLTIGFVSVKLLSFKQSIGIMLGANIGTTVTGEILAFSHLIPEWYLLIFGFICMVIPNQKSFSAGTIMFGLGTIFVALQGFESLAESFAELTYLENGFIYTNEHPTFGVVIGMVVSAIIQSSSATIGMTMSFLHEGLIGLPASIAIVLGANVGTCVTSLLAIIGLSKETKLVAMAHTWFNILGVLLFLPLLLFLTDVATLLSVNAKEQLAHISVLFNCVTVLLLIPFLTPFEKFIVRWYGR</sequence>
<evidence type="ECO:0000313" key="7">
    <source>
        <dbReference type="EMBL" id="QDP40651.1"/>
    </source>
</evidence>
<dbReference type="NCBIfam" id="TIGR00704">
    <property type="entry name" value="NaPi_cotrn_rel"/>
    <property type="match status" value="1"/>
</dbReference>
<evidence type="ECO:0000256" key="4">
    <source>
        <dbReference type="ARBA" id="ARBA00022989"/>
    </source>
</evidence>
<dbReference type="NCBIfam" id="NF037997">
    <property type="entry name" value="Na_Pi_symport"/>
    <property type="match status" value="1"/>
</dbReference>
<dbReference type="EMBL" id="CP041666">
    <property type="protein sequence ID" value="QDP40651.1"/>
    <property type="molecule type" value="Genomic_DNA"/>
</dbReference>
<proteinExistence type="predicted"/>
<dbReference type="KEGG" id="aqt:FN924_10925"/>
<dbReference type="GO" id="GO:0005886">
    <property type="term" value="C:plasma membrane"/>
    <property type="evidence" value="ECO:0007669"/>
    <property type="project" value="UniProtKB-SubCell"/>
</dbReference>
<dbReference type="InterPro" id="IPR004633">
    <property type="entry name" value="NaPi_cotrn-rel/YqeW-like"/>
</dbReference>
<dbReference type="GO" id="GO:0005436">
    <property type="term" value="F:sodium:phosphate symporter activity"/>
    <property type="evidence" value="ECO:0007669"/>
    <property type="project" value="InterPro"/>
</dbReference>
<feature type="transmembrane region" description="Helical" evidence="6">
    <location>
        <begin position="243"/>
        <end position="269"/>
    </location>
</feature>
<feature type="transmembrane region" description="Helical" evidence="6">
    <location>
        <begin position="275"/>
        <end position="297"/>
    </location>
</feature>
<keyword evidence="8" id="KW-1185">Reference proteome</keyword>
<feature type="transmembrane region" description="Helical" evidence="6">
    <location>
        <begin position="46"/>
        <end position="79"/>
    </location>
</feature>
<dbReference type="InterPro" id="IPR003841">
    <property type="entry name" value="Na/Pi_transpt"/>
</dbReference>
<dbReference type="OrthoDB" id="9763003at2"/>
<keyword evidence="4 6" id="KW-1133">Transmembrane helix</keyword>
<dbReference type="AlphaFoldDB" id="A0A516KGX6"/>
<dbReference type="Pfam" id="PF02690">
    <property type="entry name" value="Na_Pi_cotrans"/>
    <property type="match status" value="2"/>
</dbReference>
<feature type="transmembrane region" description="Helical" evidence="6">
    <location>
        <begin position="172"/>
        <end position="192"/>
    </location>
</feature>
<keyword evidence="2" id="KW-1003">Cell membrane</keyword>
<evidence type="ECO:0000256" key="2">
    <source>
        <dbReference type="ARBA" id="ARBA00022475"/>
    </source>
</evidence>
<dbReference type="Proteomes" id="UP000315215">
    <property type="component" value="Chromosome"/>
</dbReference>
<evidence type="ECO:0000256" key="5">
    <source>
        <dbReference type="ARBA" id="ARBA00023136"/>
    </source>
</evidence>
<feature type="transmembrane region" description="Helical" evidence="6">
    <location>
        <begin position="100"/>
        <end position="123"/>
    </location>
</feature>
<dbReference type="PANTHER" id="PTHR10010">
    <property type="entry name" value="SOLUTE CARRIER FAMILY 34 SODIUM PHOSPHATE , MEMBER 2-RELATED"/>
    <property type="match status" value="1"/>
</dbReference>
<accession>A0A516KGX6</accession>
<keyword evidence="3 6" id="KW-0812">Transmembrane</keyword>
<evidence type="ECO:0000313" key="8">
    <source>
        <dbReference type="Proteomes" id="UP000315215"/>
    </source>
</evidence>
<organism evidence="7 8">
    <name type="scientific">Radiobacillus deserti</name>
    <dbReference type="NCBI Taxonomy" id="2594883"/>
    <lineage>
        <taxon>Bacteria</taxon>
        <taxon>Bacillati</taxon>
        <taxon>Bacillota</taxon>
        <taxon>Bacilli</taxon>
        <taxon>Bacillales</taxon>
        <taxon>Bacillaceae</taxon>
        <taxon>Radiobacillus</taxon>
    </lineage>
</organism>
<protein>
    <submittedName>
        <fullName evidence="7">Na/Pi cotransporter family protein</fullName>
    </submittedName>
</protein>
<name>A0A516KGX6_9BACI</name>
<feature type="transmembrane region" description="Helical" evidence="6">
    <location>
        <begin position="7"/>
        <end position="26"/>
    </location>
</feature>
<keyword evidence="5 6" id="KW-0472">Membrane</keyword>
<gene>
    <name evidence="7" type="ORF">FN924_10925</name>
</gene>
<evidence type="ECO:0000256" key="3">
    <source>
        <dbReference type="ARBA" id="ARBA00022692"/>
    </source>
</evidence>
<comment type="subcellular location">
    <subcellularLocation>
        <location evidence="1">Cell membrane</location>
        <topology evidence="1">Multi-pass membrane protein</topology>
    </subcellularLocation>
</comment>
<dbReference type="GO" id="GO:0044341">
    <property type="term" value="P:sodium-dependent phosphate transport"/>
    <property type="evidence" value="ECO:0007669"/>
    <property type="project" value="InterPro"/>
</dbReference>
<evidence type="ECO:0000256" key="1">
    <source>
        <dbReference type="ARBA" id="ARBA00004651"/>
    </source>
</evidence>
<evidence type="ECO:0000256" key="6">
    <source>
        <dbReference type="SAM" id="Phobius"/>
    </source>
</evidence>
<reference evidence="7 8" key="1">
    <citation type="submission" date="2019-07" db="EMBL/GenBank/DDBJ databases">
        <authorList>
            <person name="Li J."/>
        </authorList>
    </citation>
    <scope>NUCLEOTIDE SEQUENCE [LARGE SCALE GENOMIC DNA]</scope>
    <source>
        <strain evidence="7 8">TKL69</strain>
    </source>
</reference>
<dbReference type="PANTHER" id="PTHR10010:SF46">
    <property type="entry name" value="SODIUM-DEPENDENT PHOSPHATE TRANSPORT PROTEIN 2B"/>
    <property type="match status" value="1"/>
</dbReference>
<dbReference type="RefSeq" id="WP_143894422.1">
    <property type="nucleotide sequence ID" value="NZ_CP041666.1"/>
</dbReference>
<feature type="transmembrane region" description="Helical" evidence="6">
    <location>
        <begin position="204"/>
        <end position="231"/>
    </location>
</feature>